<evidence type="ECO:0000313" key="2">
    <source>
        <dbReference type="EMBL" id="GBM27839.1"/>
    </source>
</evidence>
<accession>A0A4Y2EHV5</accession>
<protein>
    <submittedName>
        <fullName evidence="2">Uncharacterized protein</fullName>
    </submittedName>
</protein>
<keyword evidence="3" id="KW-1185">Reference proteome</keyword>
<dbReference type="Proteomes" id="UP000499080">
    <property type="component" value="Unassembled WGS sequence"/>
</dbReference>
<sequence>MKKNTSKWRNKVQAITIKTFKDWKCYVRKKAGRITLHQKQTGGGPPSKEALTVNEEKLLAAIGQVAAHGQKSVAESPICGDVENETNDRVQVAERKVTLLQQQVALLERRALAAERKATAEEQLVLLKEKKCTSNVGTKSMHYG</sequence>
<comment type="caution">
    <text evidence="2">The sequence shown here is derived from an EMBL/GenBank/DDBJ whole genome shotgun (WGS) entry which is preliminary data.</text>
</comment>
<dbReference type="OrthoDB" id="7543230at2759"/>
<keyword evidence="1" id="KW-0175">Coiled coil</keyword>
<evidence type="ECO:0000256" key="1">
    <source>
        <dbReference type="SAM" id="Coils"/>
    </source>
</evidence>
<dbReference type="EMBL" id="BGPR01000595">
    <property type="protein sequence ID" value="GBM27839.1"/>
    <property type="molecule type" value="Genomic_DNA"/>
</dbReference>
<proteinExistence type="predicted"/>
<name>A0A4Y2EHV5_ARAVE</name>
<feature type="coiled-coil region" evidence="1">
    <location>
        <begin position="83"/>
        <end position="130"/>
    </location>
</feature>
<reference evidence="2 3" key="1">
    <citation type="journal article" date="2019" name="Sci. Rep.">
        <title>Orb-weaving spider Araneus ventricosus genome elucidates the spidroin gene catalogue.</title>
        <authorList>
            <person name="Kono N."/>
            <person name="Nakamura H."/>
            <person name="Ohtoshi R."/>
            <person name="Moran D.A.P."/>
            <person name="Shinohara A."/>
            <person name="Yoshida Y."/>
            <person name="Fujiwara M."/>
            <person name="Mori M."/>
            <person name="Tomita M."/>
            <person name="Arakawa K."/>
        </authorList>
    </citation>
    <scope>NUCLEOTIDE SEQUENCE [LARGE SCALE GENOMIC DNA]</scope>
</reference>
<gene>
    <name evidence="2" type="ORF">AVEN_119294_1</name>
</gene>
<dbReference type="AlphaFoldDB" id="A0A4Y2EHV5"/>
<evidence type="ECO:0000313" key="3">
    <source>
        <dbReference type="Proteomes" id="UP000499080"/>
    </source>
</evidence>
<organism evidence="2 3">
    <name type="scientific">Araneus ventricosus</name>
    <name type="common">Orbweaver spider</name>
    <name type="synonym">Epeira ventricosa</name>
    <dbReference type="NCBI Taxonomy" id="182803"/>
    <lineage>
        <taxon>Eukaryota</taxon>
        <taxon>Metazoa</taxon>
        <taxon>Ecdysozoa</taxon>
        <taxon>Arthropoda</taxon>
        <taxon>Chelicerata</taxon>
        <taxon>Arachnida</taxon>
        <taxon>Araneae</taxon>
        <taxon>Araneomorphae</taxon>
        <taxon>Entelegynae</taxon>
        <taxon>Araneoidea</taxon>
        <taxon>Araneidae</taxon>
        <taxon>Araneus</taxon>
    </lineage>
</organism>